<feature type="compositionally biased region" description="Basic and acidic residues" evidence="1">
    <location>
        <begin position="172"/>
        <end position="182"/>
    </location>
</feature>
<sequence length="182" mass="20940">MFCGTVRILWYKRVSLQQRYVVPCSMDLLTCCSMDLESRDKDIGALCVCLSFTARLLEACLHSLLSFLTSNFPSNPLLPDSLFSIERLSLRFYEPPISTEEQVRPLRVFMRPCRLKSEGRRTPRRPARGPQDAQREDPTTPSARTPRRPARGPQDAQREDPSRTPRRPARGPQDEHRATRLD</sequence>
<evidence type="ECO:0000256" key="1">
    <source>
        <dbReference type="SAM" id="MobiDB-lite"/>
    </source>
</evidence>
<reference evidence="3" key="1">
    <citation type="journal article" date="2011" name="Nat. Biotechnol.">
        <title>The genomic sequence of the Chinese hamster ovary (CHO)-K1 cell line.</title>
        <authorList>
            <person name="Xu X."/>
            <person name="Nagarajan H."/>
            <person name="Lewis N.E."/>
            <person name="Pan S."/>
            <person name="Cai Z."/>
            <person name="Liu X."/>
            <person name="Chen W."/>
            <person name="Xie M."/>
            <person name="Wang W."/>
            <person name="Hammond S."/>
            <person name="Andersen M.R."/>
            <person name="Neff N."/>
            <person name="Passarelli B."/>
            <person name="Koh W."/>
            <person name="Fan H.C."/>
            <person name="Wang J."/>
            <person name="Gui Y."/>
            <person name="Lee K.H."/>
            <person name="Betenbaugh M.J."/>
            <person name="Quake S.R."/>
            <person name="Famili I."/>
            <person name="Palsson B.O."/>
            <person name="Wang J."/>
        </authorList>
    </citation>
    <scope>NUCLEOTIDE SEQUENCE [LARGE SCALE GENOMIC DNA]</scope>
    <source>
        <strain evidence="3">CHO K1 cell line</strain>
    </source>
</reference>
<evidence type="ECO:0000313" key="3">
    <source>
        <dbReference type="Proteomes" id="UP000001075"/>
    </source>
</evidence>
<name>G3I3S3_CRIGR</name>
<dbReference type="InParanoid" id="G3I3S3"/>
<gene>
    <name evidence="2" type="ORF">I79_018084</name>
</gene>
<feature type="region of interest" description="Disordered" evidence="1">
    <location>
        <begin position="114"/>
        <end position="182"/>
    </location>
</feature>
<dbReference type="EMBL" id="JH001208">
    <property type="protein sequence ID" value="EGW02076.1"/>
    <property type="molecule type" value="Genomic_DNA"/>
</dbReference>
<protein>
    <submittedName>
        <fullName evidence="2">Uncharacterized protein</fullName>
    </submittedName>
</protein>
<proteinExistence type="predicted"/>
<organism evidence="2 3">
    <name type="scientific">Cricetulus griseus</name>
    <name type="common">Chinese hamster</name>
    <name type="synonym">Cricetulus barabensis griseus</name>
    <dbReference type="NCBI Taxonomy" id="10029"/>
    <lineage>
        <taxon>Eukaryota</taxon>
        <taxon>Metazoa</taxon>
        <taxon>Chordata</taxon>
        <taxon>Craniata</taxon>
        <taxon>Vertebrata</taxon>
        <taxon>Euteleostomi</taxon>
        <taxon>Mammalia</taxon>
        <taxon>Eutheria</taxon>
        <taxon>Euarchontoglires</taxon>
        <taxon>Glires</taxon>
        <taxon>Rodentia</taxon>
        <taxon>Myomorpha</taxon>
        <taxon>Muroidea</taxon>
        <taxon>Cricetidae</taxon>
        <taxon>Cricetinae</taxon>
        <taxon>Cricetulus</taxon>
    </lineage>
</organism>
<evidence type="ECO:0000313" key="2">
    <source>
        <dbReference type="EMBL" id="EGW02076.1"/>
    </source>
</evidence>
<dbReference type="AlphaFoldDB" id="G3I3S3"/>
<dbReference type="Proteomes" id="UP000001075">
    <property type="component" value="Unassembled WGS sequence"/>
</dbReference>
<accession>G3I3S3</accession>